<accession>A0A399EXG8</accession>
<dbReference type="InterPro" id="IPR002549">
    <property type="entry name" value="AI-2E-like"/>
</dbReference>
<keyword evidence="5 8" id="KW-0812">Transmembrane</keyword>
<comment type="subcellular location">
    <subcellularLocation>
        <location evidence="1">Cell membrane</location>
        <topology evidence="1">Multi-pass membrane protein</topology>
    </subcellularLocation>
</comment>
<dbReference type="RefSeq" id="WP_119314181.1">
    <property type="nucleotide sequence ID" value="NZ_QXDL01000027.1"/>
</dbReference>
<dbReference type="Proteomes" id="UP000265715">
    <property type="component" value="Unassembled WGS sequence"/>
</dbReference>
<dbReference type="GO" id="GO:0055085">
    <property type="term" value="P:transmembrane transport"/>
    <property type="evidence" value="ECO:0007669"/>
    <property type="project" value="TreeGrafter"/>
</dbReference>
<dbReference type="EMBL" id="QXDL01000027">
    <property type="protein sequence ID" value="RIH88295.1"/>
    <property type="molecule type" value="Genomic_DNA"/>
</dbReference>
<dbReference type="OrthoDB" id="9793390at2"/>
<gene>
    <name evidence="9" type="ORF">Mterra_01000</name>
</gene>
<comment type="caution">
    <text evidence="9">The sequence shown here is derived from an EMBL/GenBank/DDBJ whole genome shotgun (WGS) entry which is preliminary data.</text>
</comment>
<feature type="transmembrane region" description="Helical" evidence="8">
    <location>
        <begin position="12"/>
        <end position="30"/>
    </location>
</feature>
<evidence type="ECO:0000256" key="7">
    <source>
        <dbReference type="ARBA" id="ARBA00023136"/>
    </source>
</evidence>
<dbReference type="GO" id="GO:0005886">
    <property type="term" value="C:plasma membrane"/>
    <property type="evidence" value="ECO:0007669"/>
    <property type="project" value="UniProtKB-SubCell"/>
</dbReference>
<evidence type="ECO:0000256" key="4">
    <source>
        <dbReference type="ARBA" id="ARBA00022475"/>
    </source>
</evidence>
<evidence type="ECO:0000256" key="5">
    <source>
        <dbReference type="ARBA" id="ARBA00022692"/>
    </source>
</evidence>
<keyword evidence="4" id="KW-1003">Cell membrane</keyword>
<evidence type="ECO:0000256" key="8">
    <source>
        <dbReference type="SAM" id="Phobius"/>
    </source>
</evidence>
<protein>
    <submittedName>
        <fullName evidence="9">Sporulation integral membrane protein YtvI</fullName>
    </submittedName>
</protein>
<evidence type="ECO:0000256" key="6">
    <source>
        <dbReference type="ARBA" id="ARBA00022989"/>
    </source>
</evidence>
<dbReference type="PANTHER" id="PTHR21716:SF53">
    <property type="entry name" value="PERMEASE PERM-RELATED"/>
    <property type="match status" value="1"/>
</dbReference>
<feature type="transmembrane region" description="Helical" evidence="8">
    <location>
        <begin position="323"/>
        <end position="354"/>
    </location>
</feature>
<comment type="similarity">
    <text evidence="2">Belongs to the autoinducer-2 exporter (AI-2E) (TC 2.A.86) family.</text>
</comment>
<keyword evidence="3" id="KW-0813">Transport</keyword>
<name>A0A399EXG8_9DEIN</name>
<feature type="transmembrane region" description="Helical" evidence="8">
    <location>
        <begin position="256"/>
        <end position="280"/>
    </location>
</feature>
<dbReference type="AlphaFoldDB" id="A0A399EXG8"/>
<keyword evidence="10" id="KW-1185">Reference proteome</keyword>
<feature type="transmembrane region" description="Helical" evidence="8">
    <location>
        <begin position="66"/>
        <end position="87"/>
    </location>
</feature>
<organism evidence="9 10">
    <name type="scientific">Calidithermus terrae</name>
    <dbReference type="NCBI Taxonomy" id="1408545"/>
    <lineage>
        <taxon>Bacteria</taxon>
        <taxon>Thermotogati</taxon>
        <taxon>Deinococcota</taxon>
        <taxon>Deinococci</taxon>
        <taxon>Thermales</taxon>
        <taxon>Thermaceae</taxon>
        <taxon>Calidithermus</taxon>
    </lineage>
</organism>
<feature type="transmembrane region" description="Helical" evidence="8">
    <location>
        <begin position="36"/>
        <end position="54"/>
    </location>
</feature>
<evidence type="ECO:0000256" key="2">
    <source>
        <dbReference type="ARBA" id="ARBA00009773"/>
    </source>
</evidence>
<proteinExistence type="inferred from homology"/>
<evidence type="ECO:0000313" key="9">
    <source>
        <dbReference type="EMBL" id="RIH88295.1"/>
    </source>
</evidence>
<feature type="transmembrane region" description="Helical" evidence="8">
    <location>
        <begin position="163"/>
        <end position="189"/>
    </location>
</feature>
<dbReference type="Pfam" id="PF01594">
    <property type="entry name" value="AI-2E_transport"/>
    <property type="match status" value="1"/>
</dbReference>
<evidence type="ECO:0000256" key="3">
    <source>
        <dbReference type="ARBA" id="ARBA00022448"/>
    </source>
</evidence>
<feature type="transmembrane region" description="Helical" evidence="8">
    <location>
        <begin position="287"/>
        <end position="303"/>
    </location>
</feature>
<keyword evidence="6 8" id="KW-1133">Transmembrane helix</keyword>
<sequence length="367" mass="39770">MIQTFRQVWSNPWLRVAVYVLLIVVLFQTLGRVQSAVTTLVLAFVFSYLTSPIVRWFERRRLPRFIGVIAVYVGLGLFLALASVLLADMVAQLSAFAANLPAILTPFLNWVSGLPDQIGRIQLPPAFEQALQQASSSLQSLLEGFTQTLLNALRALLSQGGNVIGFIISLLGGVFQLFTALTISIYLLYDLPKIGQTLLRAIPLPYQPMTLEIAGKLDRAVGGYVRGQILVALCVGTVVGLGLWIVGIPLAASLGFLAFIFNFIPFVGIIISSVPAILLALTQNPPLLKVLLTVLVLWIANQLEGNLFGPQIVGKAVNIHPVTAIAAILISASLFGIPGALLAVPTVAFVKILFTDYYLNSRFYREG</sequence>
<feature type="transmembrane region" description="Helical" evidence="8">
    <location>
        <begin position="229"/>
        <end position="250"/>
    </location>
</feature>
<evidence type="ECO:0000256" key="1">
    <source>
        <dbReference type="ARBA" id="ARBA00004651"/>
    </source>
</evidence>
<keyword evidence="7 8" id="KW-0472">Membrane</keyword>
<evidence type="ECO:0000313" key="10">
    <source>
        <dbReference type="Proteomes" id="UP000265715"/>
    </source>
</evidence>
<reference evidence="9 10" key="1">
    <citation type="submission" date="2018-08" db="EMBL/GenBank/DDBJ databases">
        <title>Meiothermus terrae DSM 26712 genome sequencing project.</title>
        <authorList>
            <person name="Da Costa M.S."/>
            <person name="Albuquerque L."/>
            <person name="Raposo P."/>
            <person name="Froufe H.J.C."/>
            <person name="Barroso C.S."/>
            <person name="Egas C."/>
        </authorList>
    </citation>
    <scope>NUCLEOTIDE SEQUENCE [LARGE SCALE GENOMIC DNA]</scope>
    <source>
        <strain evidence="9 10">DSM 26712</strain>
    </source>
</reference>
<dbReference type="PANTHER" id="PTHR21716">
    <property type="entry name" value="TRANSMEMBRANE PROTEIN"/>
    <property type="match status" value="1"/>
</dbReference>